<dbReference type="InterPro" id="IPR003482">
    <property type="entry name" value="Whib"/>
</dbReference>
<proteinExistence type="inferred from homology"/>
<keyword evidence="4" id="KW-0004">4Fe-4S</keyword>
<protein>
    <recommendedName>
        <fullName evidence="12">4Fe-4S Wbl-type domain-containing protein</fullName>
    </recommendedName>
</protein>
<evidence type="ECO:0000259" key="12">
    <source>
        <dbReference type="PROSITE" id="PS51674"/>
    </source>
</evidence>
<name>A0ABN2NAN0_9PSEU</name>
<comment type="caution">
    <text evidence="13">The sequence shown here is derived from an EMBL/GenBank/DDBJ whole genome shotgun (WGS) entry which is preliminary data.</text>
</comment>
<dbReference type="EMBL" id="BAAAQK010000017">
    <property type="protein sequence ID" value="GAA1858630.1"/>
    <property type="molecule type" value="Genomic_DNA"/>
</dbReference>
<reference evidence="13 14" key="1">
    <citation type="journal article" date="2019" name="Int. J. Syst. Evol. Microbiol.">
        <title>The Global Catalogue of Microorganisms (GCM) 10K type strain sequencing project: providing services to taxonomists for standard genome sequencing and annotation.</title>
        <authorList>
            <consortium name="The Broad Institute Genomics Platform"/>
            <consortium name="The Broad Institute Genome Sequencing Center for Infectious Disease"/>
            <person name="Wu L."/>
            <person name="Ma J."/>
        </authorList>
    </citation>
    <scope>NUCLEOTIDE SEQUENCE [LARGE SCALE GENOMIC DNA]</scope>
    <source>
        <strain evidence="13 14">JCM 16009</strain>
    </source>
</reference>
<evidence type="ECO:0000256" key="10">
    <source>
        <dbReference type="ARBA" id="ARBA00023157"/>
    </source>
</evidence>
<dbReference type="Pfam" id="PF02467">
    <property type="entry name" value="Whib"/>
    <property type="match status" value="1"/>
</dbReference>
<keyword evidence="8" id="KW-0805">Transcription regulation</keyword>
<evidence type="ECO:0000313" key="14">
    <source>
        <dbReference type="Proteomes" id="UP001500449"/>
    </source>
</evidence>
<evidence type="ECO:0000256" key="4">
    <source>
        <dbReference type="ARBA" id="ARBA00022485"/>
    </source>
</evidence>
<dbReference type="Proteomes" id="UP001500449">
    <property type="component" value="Unassembled WGS sequence"/>
</dbReference>
<dbReference type="PROSITE" id="PS51674">
    <property type="entry name" value="4FE4S_WBL"/>
    <property type="match status" value="1"/>
</dbReference>
<keyword evidence="11" id="KW-0804">Transcription</keyword>
<evidence type="ECO:0000313" key="13">
    <source>
        <dbReference type="EMBL" id="GAA1858630.1"/>
    </source>
</evidence>
<keyword evidence="5" id="KW-0479">Metal-binding</keyword>
<keyword evidence="10" id="KW-1015">Disulfide bond</keyword>
<keyword evidence="7" id="KW-0411">Iron-sulfur</keyword>
<dbReference type="InterPro" id="IPR034768">
    <property type="entry name" value="4FE4S_WBL"/>
</dbReference>
<evidence type="ECO:0000256" key="5">
    <source>
        <dbReference type="ARBA" id="ARBA00022723"/>
    </source>
</evidence>
<evidence type="ECO:0000256" key="8">
    <source>
        <dbReference type="ARBA" id="ARBA00023015"/>
    </source>
</evidence>
<evidence type="ECO:0000256" key="1">
    <source>
        <dbReference type="ARBA" id="ARBA00001966"/>
    </source>
</evidence>
<evidence type="ECO:0000256" key="7">
    <source>
        <dbReference type="ARBA" id="ARBA00023014"/>
    </source>
</evidence>
<gene>
    <name evidence="13" type="ORF">GCM10009836_43550</name>
</gene>
<accession>A0ABN2NAN0</accession>
<keyword evidence="6" id="KW-0408">Iron</keyword>
<comment type="subcellular location">
    <subcellularLocation>
        <location evidence="2">Cytoplasm</location>
    </subcellularLocation>
</comment>
<evidence type="ECO:0000256" key="2">
    <source>
        <dbReference type="ARBA" id="ARBA00004496"/>
    </source>
</evidence>
<keyword evidence="9" id="KW-0238">DNA-binding</keyword>
<sequence length="124" mass="13416">MVGMSTDRVLARVRKVVGTAGLERLGPGGTRSTLRALLFDGAGVPAWHQAAACRDLGSEAFFVDSGPDANLRVQAAKRVCRGCPVRTACLADVMAWERPTRRYGVVGGLSPVERQRLHLRMREA</sequence>
<organism evidence="13 14">
    <name type="scientific">Pseudonocardia ailaonensis</name>
    <dbReference type="NCBI Taxonomy" id="367279"/>
    <lineage>
        <taxon>Bacteria</taxon>
        <taxon>Bacillati</taxon>
        <taxon>Actinomycetota</taxon>
        <taxon>Actinomycetes</taxon>
        <taxon>Pseudonocardiales</taxon>
        <taxon>Pseudonocardiaceae</taxon>
        <taxon>Pseudonocardia</taxon>
    </lineage>
</organism>
<comment type="similarity">
    <text evidence="3">Belongs to the WhiB family.</text>
</comment>
<evidence type="ECO:0000256" key="11">
    <source>
        <dbReference type="ARBA" id="ARBA00023163"/>
    </source>
</evidence>
<evidence type="ECO:0000256" key="6">
    <source>
        <dbReference type="ARBA" id="ARBA00023004"/>
    </source>
</evidence>
<evidence type="ECO:0000256" key="9">
    <source>
        <dbReference type="ARBA" id="ARBA00023125"/>
    </source>
</evidence>
<dbReference type="PANTHER" id="PTHR38839">
    <property type="entry name" value="TRANSCRIPTIONAL REGULATOR WHID-RELATED"/>
    <property type="match status" value="1"/>
</dbReference>
<comment type="cofactor">
    <cofactor evidence="1">
        <name>[4Fe-4S] cluster</name>
        <dbReference type="ChEBI" id="CHEBI:49883"/>
    </cofactor>
</comment>
<keyword evidence="14" id="KW-1185">Reference proteome</keyword>
<feature type="domain" description="4Fe-4S Wbl-type" evidence="12">
    <location>
        <begin position="52"/>
        <end position="116"/>
    </location>
</feature>
<evidence type="ECO:0000256" key="3">
    <source>
        <dbReference type="ARBA" id="ARBA00006597"/>
    </source>
</evidence>